<proteinExistence type="predicted"/>
<feature type="region of interest" description="Disordered" evidence="1">
    <location>
        <begin position="244"/>
        <end position="277"/>
    </location>
</feature>
<dbReference type="EMBL" id="WJBH02000010">
    <property type="protein sequence ID" value="KAI9551740.1"/>
    <property type="molecule type" value="Genomic_DNA"/>
</dbReference>
<organism evidence="2 3">
    <name type="scientific">Daphnia sinensis</name>
    <dbReference type="NCBI Taxonomy" id="1820382"/>
    <lineage>
        <taxon>Eukaryota</taxon>
        <taxon>Metazoa</taxon>
        <taxon>Ecdysozoa</taxon>
        <taxon>Arthropoda</taxon>
        <taxon>Crustacea</taxon>
        <taxon>Branchiopoda</taxon>
        <taxon>Diplostraca</taxon>
        <taxon>Cladocera</taxon>
        <taxon>Anomopoda</taxon>
        <taxon>Daphniidae</taxon>
        <taxon>Daphnia</taxon>
        <taxon>Daphnia similis group</taxon>
    </lineage>
</organism>
<evidence type="ECO:0008006" key="4">
    <source>
        <dbReference type="Google" id="ProtNLM"/>
    </source>
</evidence>
<keyword evidence="3" id="KW-1185">Reference proteome</keyword>
<comment type="caution">
    <text evidence="2">The sequence shown here is derived from an EMBL/GenBank/DDBJ whole genome shotgun (WGS) entry which is preliminary data.</text>
</comment>
<sequence>MEDISSTALVTVQAYRNIAEDASKRGTLIQDETSIQFLAYVLGEKNVEVVELALETLKLLSDTQRHRQKLAAVFGVLEALQATADAAEEFGEEIANRAADIFTALKFSKNSSYGNRKPTGQPKVERIPSTEEVVEDEGLFGALDTSSHSDRGHRFLKYNSKAKTITVKVTGLTTNQEDRELLERQLIKVQGVISIVFDANNSRVTLRSRPDLNIESVGQAVRKTQTMRAFLVCKNELGEEILKPIGETNSDDDERKLSTPLPDYLPEDDNDIPTETSDKALAPHGITEVASSWINSAATFLQRSFYW</sequence>
<name>A0AAD5KWG3_9CRUS</name>
<evidence type="ECO:0000313" key="2">
    <source>
        <dbReference type="EMBL" id="KAI9551740.1"/>
    </source>
</evidence>
<evidence type="ECO:0000256" key="1">
    <source>
        <dbReference type="SAM" id="MobiDB-lite"/>
    </source>
</evidence>
<reference evidence="2 3" key="1">
    <citation type="submission" date="2022-05" db="EMBL/GenBank/DDBJ databases">
        <title>A multi-omics perspective on studying reproductive biology in Daphnia sinensis.</title>
        <authorList>
            <person name="Jia J."/>
        </authorList>
    </citation>
    <scope>NUCLEOTIDE SEQUENCE [LARGE SCALE GENOMIC DNA]</scope>
    <source>
        <strain evidence="2 3">WSL</strain>
    </source>
</reference>
<dbReference type="AlphaFoldDB" id="A0AAD5KWG3"/>
<evidence type="ECO:0000313" key="3">
    <source>
        <dbReference type="Proteomes" id="UP000820818"/>
    </source>
</evidence>
<dbReference type="PANTHER" id="PTHR28592">
    <property type="entry name" value="ARMADILLO REPEAT-CONTAINING PROTEIN 1"/>
    <property type="match status" value="1"/>
</dbReference>
<protein>
    <recommendedName>
        <fullName evidence="4">Armadillo repeat-containing protein 1</fullName>
    </recommendedName>
</protein>
<dbReference type="PANTHER" id="PTHR28592:SF1">
    <property type="entry name" value="ARMADILLO REPEAT-CONTAINING PROTEIN 1"/>
    <property type="match status" value="1"/>
</dbReference>
<gene>
    <name evidence="2" type="ORF">GHT06_022076</name>
</gene>
<dbReference type="Proteomes" id="UP000820818">
    <property type="component" value="Linkage Group LG10"/>
</dbReference>
<accession>A0AAD5KWG3</accession>